<evidence type="ECO:0000313" key="4">
    <source>
        <dbReference type="EMBL" id="KAL1537608.1"/>
    </source>
</evidence>
<dbReference type="InterPro" id="IPR052806">
    <property type="entry name" value="Fasciclin-like_AGP"/>
</dbReference>
<dbReference type="SUPFAM" id="SSF82153">
    <property type="entry name" value="FAS1 domain"/>
    <property type="match status" value="1"/>
</dbReference>
<keyword evidence="2" id="KW-0732">Signal</keyword>
<comment type="similarity">
    <text evidence="1">Belongs to the fasciclin-like AGP family.</text>
</comment>
<feature type="chain" id="PRO_5044770761" description="FAS1 domain-containing protein" evidence="2">
    <location>
        <begin position="21"/>
        <end position="239"/>
    </location>
</feature>
<evidence type="ECO:0000256" key="2">
    <source>
        <dbReference type="SAM" id="SignalP"/>
    </source>
</evidence>
<gene>
    <name evidence="4" type="ORF">AAHA92_30102</name>
</gene>
<evidence type="ECO:0000256" key="1">
    <source>
        <dbReference type="ARBA" id="ARBA00007843"/>
    </source>
</evidence>
<comment type="caution">
    <text evidence="4">The sequence shown here is derived from an EMBL/GenBank/DDBJ whole genome shotgun (WGS) entry which is preliminary data.</text>
</comment>
<dbReference type="AlphaFoldDB" id="A0ABD1G381"/>
<dbReference type="Pfam" id="PF02469">
    <property type="entry name" value="Fasciclin"/>
    <property type="match status" value="1"/>
</dbReference>
<sequence>MAISLSLILLLLAALAAAEALSPSQPPTATAHSSSVPEIQDTHLKNILDALVGTGDYGGWASLLASTNPSGLPITATLFVPSNAAISGLLTSASRLDPLLVPYHIVAQRLTFSELQDLANGTRLPTLLPANFIVVTDSSPASFAVDGSEITQGDIFLNPAFSVHGVNRVLNYSVFGGGGSGPLQRPPEVEGASLFRRKRLRPLGMPPASAAVPVRSGGAGRSCGGAPVIVFLVFCVLFL</sequence>
<evidence type="ECO:0000259" key="3">
    <source>
        <dbReference type="PROSITE" id="PS50213"/>
    </source>
</evidence>
<proteinExistence type="inferred from homology"/>
<dbReference type="Proteomes" id="UP001567538">
    <property type="component" value="Unassembled WGS sequence"/>
</dbReference>
<keyword evidence="5" id="KW-1185">Reference proteome</keyword>
<protein>
    <recommendedName>
        <fullName evidence="3">FAS1 domain-containing protein</fullName>
    </recommendedName>
</protein>
<feature type="domain" description="FAS1" evidence="3">
    <location>
        <begin position="44"/>
        <end position="170"/>
    </location>
</feature>
<feature type="signal peptide" evidence="2">
    <location>
        <begin position="1"/>
        <end position="20"/>
    </location>
</feature>
<dbReference type="PANTHER" id="PTHR33985">
    <property type="entry name" value="OS02G0491300 PROTEIN-RELATED"/>
    <property type="match status" value="1"/>
</dbReference>
<dbReference type="InterPro" id="IPR000782">
    <property type="entry name" value="FAS1_domain"/>
</dbReference>
<accession>A0ABD1G381</accession>
<name>A0ABD1G381_SALDI</name>
<dbReference type="PROSITE" id="PS50213">
    <property type="entry name" value="FAS1"/>
    <property type="match status" value="1"/>
</dbReference>
<dbReference type="InterPro" id="IPR036378">
    <property type="entry name" value="FAS1_dom_sf"/>
</dbReference>
<dbReference type="SMART" id="SM00554">
    <property type="entry name" value="FAS1"/>
    <property type="match status" value="1"/>
</dbReference>
<evidence type="ECO:0000313" key="5">
    <source>
        <dbReference type="Proteomes" id="UP001567538"/>
    </source>
</evidence>
<dbReference type="Gene3D" id="2.30.180.10">
    <property type="entry name" value="FAS1 domain"/>
    <property type="match status" value="1"/>
</dbReference>
<dbReference type="EMBL" id="JBEAFC010000011">
    <property type="protein sequence ID" value="KAL1537608.1"/>
    <property type="molecule type" value="Genomic_DNA"/>
</dbReference>
<dbReference type="PANTHER" id="PTHR33985:SF5">
    <property type="entry name" value="FASCICLIN-LIKE ARABINOGALACTAN FAMILY PROTEIN"/>
    <property type="match status" value="1"/>
</dbReference>
<reference evidence="4 5" key="1">
    <citation type="submission" date="2024-06" db="EMBL/GenBank/DDBJ databases">
        <title>A chromosome level genome sequence of Diviner's sage (Salvia divinorum).</title>
        <authorList>
            <person name="Ford S.A."/>
            <person name="Ro D.-K."/>
            <person name="Ness R.W."/>
            <person name="Phillips M.A."/>
        </authorList>
    </citation>
    <scope>NUCLEOTIDE SEQUENCE [LARGE SCALE GENOMIC DNA]</scope>
    <source>
        <strain evidence="4">SAF-2024a</strain>
        <tissue evidence="4">Leaf</tissue>
    </source>
</reference>
<dbReference type="FunFam" id="2.30.180.10:FF:000046">
    <property type="entry name" value="Fasciclin-like arabinogalactan family protein"/>
    <property type="match status" value="1"/>
</dbReference>
<organism evidence="4 5">
    <name type="scientific">Salvia divinorum</name>
    <name type="common">Maria pastora</name>
    <name type="synonym">Diviner's sage</name>
    <dbReference type="NCBI Taxonomy" id="28513"/>
    <lineage>
        <taxon>Eukaryota</taxon>
        <taxon>Viridiplantae</taxon>
        <taxon>Streptophyta</taxon>
        <taxon>Embryophyta</taxon>
        <taxon>Tracheophyta</taxon>
        <taxon>Spermatophyta</taxon>
        <taxon>Magnoliopsida</taxon>
        <taxon>eudicotyledons</taxon>
        <taxon>Gunneridae</taxon>
        <taxon>Pentapetalae</taxon>
        <taxon>asterids</taxon>
        <taxon>lamiids</taxon>
        <taxon>Lamiales</taxon>
        <taxon>Lamiaceae</taxon>
        <taxon>Nepetoideae</taxon>
        <taxon>Mentheae</taxon>
        <taxon>Salviinae</taxon>
        <taxon>Salvia</taxon>
        <taxon>Salvia subgen. Calosphace</taxon>
    </lineage>
</organism>